<gene>
    <name evidence="1" type="ORF">METZ01_LOCUS274747</name>
</gene>
<evidence type="ECO:0000313" key="1">
    <source>
        <dbReference type="EMBL" id="SVC21893.1"/>
    </source>
</evidence>
<protein>
    <submittedName>
        <fullName evidence="1">Uncharacterized protein</fullName>
    </submittedName>
</protein>
<organism evidence="1">
    <name type="scientific">marine metagenome</name>
    <dbReference type="NCBI Taxonomy" id="408172"/>
    <lineage>
        <taxon>unclassified sequences</taxon>
        <taxon>metagenomes</taxon>
        <taxon>ecological metagenomes</taxon>
    </lineage>
</organism>
<name>A0A382KEN1_9ZZZZ</name>
<proteinExistence type="predicted"/>
<dbReference type="EMBL" id="UINC01079671">
    <property type="protein sequence ID" value="SVC21893.1"/>
    <property type="molecule type" value="Genomic_DNA"/>
</dbReference>
<dbReference type="AlphaFoldDB" id="A0A382KEN1"/>
<sequence>MKFFLTFKKLVYIFGSLLSKEEDRFSTRNLNDNQLQVGM</sequence>
<accession>A0A382KEN1</accession>
<reference evidence="1" key="1">
    <citation type="submission" date="2018-05" db="EMBL/GenBank/DDBJ databases">
        <authorList>
            <person name="Lanie J.A."/>
            <person name="Ng W.-L."/>
            <person name="Kazmierczak K.M."/>
            <person name="Andrzejewski T.M."/>
            <person name="Davidsen T.M."/>
            <person name="Wayne K.J."/>
            <person name="Tettelin H."/>
            <person name="Glass J.I."/>
            <person name="Rusch D."/>
            <person name="Podicherti R."/>
            <person name="Tsui H.-C.T."/>
            <person name="Winkler M.E."/>
        </authorList>
    </citation>
    <scope>NUCLEOTIDE SEQUENCE</scope>
</reference>